<evidence type="ECO:0000313" key="4">
    <source>
        <dbReference type="Proteomes" id="UP000276770"/>
    </source>
</evidence>
<dbReference type="Proteomes" id="UP000276770">
    <property type="component" value="Unassembled WGS sequence"/>
</dbReference>
<dbReference type="GO" id="GO:0004175">
    <property type="term" value="F:endopeptidase activity"/>
    <property type="evidence" value="ECO:0007669"/>
    <property type="project" value="UniProtKB-ARBA"/>
</dbReference>
<keyword evidence="4" id="KW-1185">Reference proteome</keyword>
<dbReference type="AlphaFoldDB" id="A0A3L7K116"/>
<dbReference type="GO" id="GO:0006508">
    <property type="term" value="P:proteolysis"/>
    <property type="evidence" value="ECO:0007669"/>
    <property type="project" value="UniProtKB-KW"/>
</dbReference>
<sequence length="211" mass="23913">MKNFILLLGPAIMIFIGLQLFNSVRITFCLFYGWLLVIPMSIKITICKEKKVSLSSSIILGTVSGLLCGAAFLITCSLFLTKLFDLESLKSQLIEWNFSGSHVFLLVFILVFINPLLEEMYWRTFMLNMLKETIGPAKSILVTAFFYSLYHLLSLIPMFVWPFPIVAALPVFLAGVLWGIFKEKTGTNTASIISHIFADLAIMFVYLLFIR</sequence>
<feature type="transmembrane region" description="Helical" evidence="1">
    <location>
        <begin position="58"/>
        <end position="80"/>
    </location>
</feature>
<accession>A0A3L7K116</accession>
<keyword evidence="1" id="KW-1133">Transmembrane helix</keyword>
<dbReference type="RefSeq" id="WP_121681433.1">
    <property type="nucleotide sequence ID" value="NZ_RCVZ01000010.1"/>
</dbReference>
<proteinExistence type="predicted"/>
<dbReference type="InterPro" id="IPR003675">
    <property type="entry name" value="Rce1/LyrA-like_dom"/>
</dbReference>
<keyword evidence="3" id="KW-0482">Metalloprotease</keyword>
<keyword evidence="3" id="KW-0645">Protease</keyword>
<organism evidence="3 4">
    <name type="scientific">Falsibacillus albus</name>
    <dbReference type="NCBI Taxonomy" id="2478915"/>
    <lineage>
        <taxon>Bacteria</taxon>
        <taxon>Bacillati</taxon>
        <taxon>Bacillota</taxon>
        <taxon>Bacilli</taxon>
        <taxon>Bacillales</taxon>
        <taxon>Bacillaceae</taxon>
        <taxon>Falsibacillus</taxon>
    </lineage>
</organism>
<keyword evidence="3" id="KW-0378">Hydrolase</keyword>
<gene>
    <name evidence="3" type="ORF">D9X91_14920</name>
</gene>
<keyword evidence="1" id="KW-0472">Membrane</keyword>
<dbReference type="EMBL" id="RCVZ01000010">
    <property type="protein sequence ID" value="RLQ94342.1"/>
    <property type="molecule type" value="Genomic_DNA"/>
</dbReference>
<feature type="transmembrane region" description="Helical" evidence="1">
    <location>
        <begin position="100"/>
        <end position="117"/>
    </location>
</feature>
<feature type="transmembrane region" description="Helical" evidence="1">
    <location>
        <begin position="137"/>
        <end position="153"/>
    </location>
</feature>
<reference evidence="3 4" key="1">
    <citation type="submission" date="2018-10" db="EMBL/GenBank/DDBJ databases">
        <title>Falsibacillus sp. genome draft.</title>
        <authorList>
            <person name="Shi S."/>
        </authorList>
    </citation>
    <scope>NUCLEOTIDE SEQUENCE [LARGE SCALE GENOMIC DNA]</scope>
    <source>
        <strain evidence="3 4">GY 10110</strain>
    </source>
</reference>
<comment type="caution">
    <text evidence="3">The sequence shown here is derived from an EMBL/GenBank/DDBJ whole genome shotgun (WGS) entry which is preliminary data.</text>
</comment>
<evidence type="ECO:0000259" key="2">
    <source>
        <dbReference type="Pfam" id="PF02517"/>
    </source>
</evidence>
<dbReference type="Pfam" id="PF02517">
    <property type="entry name" value="Rce1-like"/>
    <property type="match status" value="1"/>
</dbReference>
<feature type="transmembrane region" description="Helical" evidence="1">
    <location>
        <begin position="192"/>
        <end position="210"/>
    </location>
</feature>
<evidence type="ECO:0000256" key="1">
    <source>
        <dbReference type="SAM" id="Phobius"/>
    </source>
</evidence>
<dbReference type="GO" id="GO:0008237">
    <property type="term" value="F:metallopeptidase activity"/>
    <property type="evidence" value="ECO:0007669"/>
    <property type="project" value="UniProtKB-KW"/>
</dbReference>
<feature type="domain" description="CAAX prenyl protease 2/Lysostaphin resistance protein A-like" evidence="2">
    <location>
        <begin position="102"/>
        <end position="200"/>
    </location>
</feature>
<dbReference type="OrthoDB" id="449657at2"/>
<evidence type="ECO:0000313" key="3">
    <source>
        <dbReference type="EMBL" id="RLQ94342.1"/>
    </source>
</evidence>
<name>A0A3L7K116_9BACI</name>
<feature type="transmembrane region" description="Helical" evidence="1">
    <location>
        <begin position="159"/>
        <end position="180"/>
    </location>
</feature>
<protein>
    <submittedName>
        <fullName evidence="3">CPBP family intramembrane metalloprotease</fullName>
    </submittedName>
</protein>
<keyword evidence="1" id="KW-0812">Transmembrane</keyword>
<dbReference type="GO" id="GO:0080120">
    <property type="term" value="P:CAAX-box protein maturation"/>
    <property type="evidence" value="ECO:0007669"/>
    <property type="project" value="UniProtKB-ARBA"/>
</dbReference>